<keyword evidence="2 5" id="KW-0533">Nickel</keyword>
<dbReference type="PROSITE" id="PS01249">
    <property type="entry name" value="HYPA"/>
    <property type="match status" value="1"/>
</dbReference>
<dbReference type="Pfam" id="PF01155">
    <property type="entry name" value="HypA"/>
    <property type="match status" value="1"/>
</dbReference>
<dbReference type="RefSeq" id="WP_038145381.1">
    <property type="nucleotide sequence ID" value="NZ_AQRC01000005.1"/>
</dbReference>
<dbReference type="PANTHER" id="PTHR34535">
    <property type="entry name" value="HYDROGENASE MATURATION FACTOR HYPA"/>
    <property type="match status" value="1"/>
</dbReference>
<feature type="binding site" evidence="5">
    <location>
        <position position="89"/>
    </location>
    <ligand>
        <name>Zn(2+)</name>
        <dbReference type="ChEBI" id="CHEBI:29105"/>
    </ligand>
</feature>
<feature type="binding site" evidence="5">
    <location>
        <position position="76"/>
    </location>
    <ligand>
        <name>Zn(2+)</name>
        <dbReference type="ChEBI" id="CHEBI:29105"/>
    </ligand>
</feature>
<sequence>MHEMSIAEGIRGVIENAAKANSFSRVTTLRLEIGRFAGVEKHALEFAFDVVMRGSPAEGAELQIIDIPGKALCYDCAETVEIEHRLDPCPNCGGGKLLAQGGEEMRIKDMEVL</sequence>
<reference evidence="7" key="1">
    <citation type="submission" date="2013-04" db="EMBL/GenBank/DDBJ databases">
        <title>Thioclava sp. 13D2W-2 Genome Sequencing.</title>
        <authorList>
            <person name="Lai Q."/>
            <person name="Li G."/>
            <person name="Shao Z."/>
        </authorList>
    </citation>
    <scope>NUCLEOTIDE SEQUENCE [LARGE SCALE GENOMIC DNA]</scope>
    <source>
        <strain evidence="7">13D2W-2</strain>
    </source>
</reference>
<dbReference type="HAMAP" id="MF_00213">
    <property type="entry name" value="HypA_HybF"/>
    <property type="match status" value="1"/>
</dbReference>
<organism evidence="6 7">
    <name type="scientific">Thioclava atlantica</name>
    <dbReference type="NCBI Taxonomy" id="1317124"/>
    <lineage>
        <taxon>Bacteria</taxon>
        <taxon>Pseudomonadati</taxon>
        <taxon>Pseudomonadota</taxon>
        <taxon>Alphaproteobacteria</taxon>
        <taxon>Rhodobacterales</taxon>
        <taxon>Paracoccaceae</taxon>
        <taxon>Thioclava</taxon>
    </lineage>
</organism>
<dbReference type="Proteomes" id="UP000028607">
    <property type="component" value="Unassembled WGS sequence"/>
</dbReference>
<dbReference type="GO" id="GO:0016151">
    <property type="term" value="F:nickel cation binding"/>
    <property type="evidence" value="ECO:0007669"/>
    <property type="project" value="UniProtKB-UniRule"/>
</dbReference>
<gene>
    <name evidence="5" type="primary">hypA</name>
    <name evidence="6" type="ORF">DW2_08567</name>
</gene>
<dbReference type="GO" id="GO:0051604">
    <property type="term" value="P:protein maturation"/>
    <property type="evidence" value="ECO:0007669"/>
    <property type="project" value="InterPro"/>
</dbReference>
<dbReference type="PANTHER" id="PTHR34535:SF3">
    <property type="entry name" value="HYDROGENASE MATURATION FACTOR HYPA"/>
    <property type="match status" value="1"/>
</dbReference>
<comment type="similarity">
    <text evidence="1 5">Belongs to the HypA/HybF family.</text>
</comment>
<evidence type="ECO:0000256" key="3">
    <source>
        <dbReference type="ARBA" id="ARBA00022723"/>
    </source>
</evidence>
<dbReference type="EMBL" id="AQRC01000005">
    <property type="protein sequence ID" value="KFE35469.1"/>
    <property type="molecule type" value="Genomic_DNA"/>
</dbReference>
<feature type="binding site" evidence="5">
    <location>
        <position position="92"/>
    </location>
    <ligand>
        <name>Zn(2+)</name>
        <dbReference type="ChEBI" id="CHEBI:29105"/>
    </ligand>
</feature>
<evidence type="ECO:0000313" key="7">
    <source>
        <dbReference type="Proteomes" id="UP000028607"/>
    </source>
</evidence>
<dbReference type="InterPro" id="IPR000688">
    <property type="entry name" value="HypA/HybF"/>
</dbReference>
<keyword evidence="4 5" id="KW-0862">Zinc</keyword>
<dbReference type="eggNOG" id="COG0375">
    <property type="taxonomic scope" value="Bacteria"/>
</dbReference>
<name>A0A085TXM2_9RHOB</name>
<dbReference type="NCBIfam" id="TIGR00100">
    <property type="entry name" value="hypA"/>
    <property type="match status" value="1"/>
</dbReference>
<dbReference type="STRING" id="1317124.DW2_08567"/>
<evidence type="ECO:0000256" key="2">
    <source>
        <dbReference type="ARBA" id="ARBA00022596"/>
    </source>
</evidence>
<comment type="caution">
    <text evidence="6">The sequence shown here is derived from an EMBL/GenBank/DDBJ whole genome shotgun (WGS) entry which is preliminary data.</text>
</comment>
<proteinExistence type="inferred from homology"/>
<dbReference type="AlphaFoldDB" id="A0A085TXM2"/>
<dbReference type="PATRIC" id="fig|1317124.6.peg.1744"/>
<evidence type="ECO:0000256" key="4">
    <source>
        <dbReference type="ARBA" id="ARBA00022833"/>
    </source>
</evidence>
<evidence type="ECO:0000313" key="6">
    <source>
        <dbReference type="EMBL" id="KFE35469.1"/>
    </source>
</evidence>
<evidence type="ECO:0000256" key="1">
    <source>
        <dbReference type="ARBA" id="ARBA00010748"/>
    </source>
</evidence>
<feature type="binding site" evidence="5">
    <location>
        <position position="73"/>
    </location>
    <ligand>
        <name>Zn(2+)</name>
        <dbReference type="ChEBI" id="CHEBI:29105"/>
    </ligand>
</feature>
<reference evidence="6 7" key="2">
    <citation type="journal article" date="2015" name="Antonie Van Leeuwenhoek">
        <title>Thioclava indica sp. nov., isolated from surface seawater of the Indian Ocean.</title>
        <authorList>
            <person name="Liu Y."/>
            <person name="Lai Q."/>
            <person name="Du J."/>
            <person name="Xu H."/>
            <person name="Jiang L."/>
            <person name="Shao Z."/>
        </authorList>
    </citation>
    <scope>NUCLEOTIDE SEQUENCE [LARGE SCALE GENOMIC DNA]</scope>
    <source>
        <strain evidence="6 7">13D2W-2</strain>
    </source>
</reference>
<evidence type="ECO:0000256" key="5">
    <source>
        <dbReference type="HAMAP-Rule" id="MF_00213"/>
    </source>
</evidence>
<protein>
    <recommendedName>
        <fullName evidence="5">Hydrogenase maturation factor HypA</fullName>
    </recommendedName>
</protein>
<keyword evidence="7" id="KW-1185">Reference proteome</keyword>
<dbReference type="PIRSF" id="PIRSF004761">
    <property type="entry name" value="Hydrgn_mat_HypA"/>
    <property type="match status" value="1"/>
</dbReference>
<dbReference type="InterPro" id="IPR020538">
    <property type="entry name" value="Hydgase_Ni_incorp_HypA/HybF_CS"/>
</dbReference>
<dbReference type="Gene3D" id="3.30.2320.80">
    <property type="match status" value="1"/>
</dbReference>
<dbReference type="GO" id="GO:0008270">
    <property type="term" value="F:zinc ion binding"/>
    <property type="evidence" value="ECO:0007669"/>
    <property type="project" value="UniProtKB-UniRule"/>
</dbReference>
<comment type="function">
    <text evidence="5">Involved in the maturation of [NiFe] hydrogenases. Required for nickel insertion into the metal center of the hydrogenase.</text>
</comment>
<keyword evidence="3 5" id="KW-0479">Metal-binding</keyword>
<accession>A0A085TXM2</accession>
<dbReference type="OrthoDB" id="288014at2"/>
<feature type="binding site" evidence="5">
    <location>
        <position position="2"/>
    </location>
    <ligand>
        <name>Ni(2+)</name>
        <dbReference type="ChEBI" id="CHEBI:49786"/>
    </ligand>
</feature>